<feature type="domain" description="Glycosyltransferase 2-like" evidence="5">
    <location>
        <begin position="6"/>
        <end position="172"/>
    </location>
</feature>
<dbReference type="AlphaFoldDB" id="A0A518VFX1"/>
<comment type="pathway">
    <text evidence="1">Cell wall biogenesis; cell wall polysaccharide biosynthesis.</text>
</comment>
<keyword evidence="7" id="KW-1185">Reference proteome</keyword>
<dbReference type="Gene3D" id="3.90.550.10">
    <property type="entry name" value="Spore Coat Polysaccharide Biosynthesis Protein SpsA, Chain A"/>
    <property type="match status" value="1"/>
</dbReference>
<name>A0A518VFX1_BRELA</name>
<dbReference type="GO" id="GO:0016757">
    <property type="term" value="F:glycosyltransferase activity"/>
    <property type="evidence" value="ECO:0007669"/>
    <property type="project" value="UniProtKB-KW"/>
</dbReference>
<evidence type="ECO:0000256" key="1">
    <source>
        <dbReference type="ARBA" id="ARBA00004776"/>
    </source>
</evidence>
<evidence type="ECO:0000259" key="5">
    <source>
        <dbReference type="Pfam" id="PF00535"/>
    </source>
</evidence>
<evidence type="ECO:0000313" key="7">
    <source>
        <dbReference type="Proteomes" id="UP000319432"/>
    </source>
</evidence>
<evidence type="ECO:0000313" key="6">
    <source>
        <dbReference type="EMBL" id="QDX95880.1"/>
    </source>
</evidence>
<evidence type="ECO:0000256" key="2">
    <source>
        <dbReference type="ARBA" id="ARBA00006739"/>
    </source>
</evidence>
<keyword evidence="3" id="KW-0328">Glycosyltransferase</keyword>
<gene>
    <name evidence="6" type="ORF">EEL30_24915</name>
</gene>
<dbReference type="Proteomes" id="UP000319432">
    <property type="component" value="Chromosome"/>
</dbReference>
<keyword evidence="4 6" id="KW-0808">Transferase</keyword>
<dbReference type="Pfam" id="PF00535">
    <property type="entry name" value="Glycos_transf_2"/>
    <property type="match status" value="1"/>
</dbReference>
<comment type="similarity">
    <text evidence="2">Belongs to the glycosyltransferase 2 family.</text>
</comment>
<sequence length="273" mass="31591">MTLTLSIVILTRNGLPFTKMCVESIQKHTTNYELIFVDNGSSDSTVSYLNSLPHTVVISNEENRGFAAGNNQGFRQAQGEYIVMLNNDTLVTPDWSQLLIKWLEKDSSLCMVGPRSNNLSAEQQISTEENVQVTTLDSFAIDWSKHYANHGFYGRKLIGHCMLFRRSLLEQIGGLDERFYPASYEDDDFCLRARLYGKKLWIANDVFIYHFGHATFLANSIRYRDYSWDNARRFIEKWQLPISVHQLETQGYEPNDIVERIGVFDPQWHIEPM</sequence>
<dbReference type="InterPro" id="IPR029044">
    <property type="entry name" value="Nucleotide-diphossugar_trans"/>
</dbReference>
<accession>A0A518VFX1</accession>
<organism evidence="6 7">
    <name type="scientific">Brevibacillus laterosporus</name>
    <name type="common">Bacillus laterosporus</name>
    <dbReference type="NCBI Taxonomy" id="1465"/>
    <lineage>
        <taxon>Bacteria</taxon>
        <taxon>Bacillati</taxon>
        <taxon>Bacillota</taxon>
        <taxon>Bacilli</taxon>
        <taxon>Bacillales</taxon>
        <taxon>Paenibacillaceae</taxon>
        <taxon>Brevibacillus</taxon>
    </lineage>
</organism>
<dbReference type="CDD" id="cd04186">
    <property type="entry name" value="GT_2_like_c"/>
    <property type="match status" value="1"/>
</dbReference>
<dbReference type="OrthoDB" id="9771846at2"/>
<reference evidence="6 7" key="1">
    <citation type="submission" date="2018-11" db="EMBL/GenBank/DDBJ databases">
        <title>Phylogenetic determinants of toxin gene distribution in genomes of Brevibacillus laterosporus.</title>
        <authorList>
            <person name="Glare T.R."/>
            <person name="Durrant A."/>
            <person name="Berry C."/>
            <person name="Palma L."/>
            <person name="Ormskirk M."/>
            <person name="Cox M.O."/>
        </authorList>
    </citation>
    <scope>NUCLEOTIDE SEQUENCE [LARGE SCALE GENOMIC DNA]</scope>
    <source>
        <strain evidence="6 7">1821L</strain>
    </source>
</reference>
<dbReference type="EMBL" id="CP033464">
    <property type="protein sequence ID" value="QDX95880.1"/>
    <property type="molecule type" value="Genomic_DNA"/>
</dbReference>
<evidence type="ECO:0000256" key="4">
    <source>
        <dbReference type="ARBA" id="ARBA00022679"/>
    </source>
</evidence>
<protein>
    <submittedName>
        <fullName evidence="6">Glycosyltransferase family 2 protein</fullName>
    </submittedName>
</protein>
<proteinExistence type="inferred from homology"/>
<dbReference type="SUPFAM" id="SSF53448">
    <property type="entry name" value="Nucleotide-diphospho-sugar transferases"/>
    <property type="match status" value="1"/>
</dbReference>
<dbReference type="PANTHER" id="PTHR43179">
    <property type="entry name" value="RHAMNOSYLTRANSFERASE WBBL"/>
    <property type="match status" value="1"/>
</dbReference>
<evidence type="ECO:0000256" key="3">
    <source>
        <dbReference type="ARBA" id="ARBA00022676"/>
    </source>
</evidence>
<dbReference type="PANTHER" id="PTHR43179:SF12">
    <property type="entry name" value="GALACTOFURANOSYLTRANSFERASE GLFT2"/>
    <property type="match status" value="1"/>
</dbReference>
<dbReference type="InterPro" id="IPR001173">
    <property type="entry name" value="Glyco_trans_2-like"/>
</dbReference>